<keyword evidence="2 5" id="KW-0963">Cytoplasm</keyword>
<dbReference type="PANTHER" id="PTHR43420:SF12">
    <property type="entry name" value="N-ACETYLTRANSFERASE DOMAIN-CONTAINING PROTEIN"/>
    <property type="match status" value="1"/>
</dbReference>
<name>A0ABR6YEI8_9BURK</name>
<sequence>MDQYRFCRLGIDDLDEILAIEEAVYTHPWTRGNFLDSFYDRHEAWGIRDQQENLVAYFFLMPVVDELHLLTFAVDAQKQQLGYAHIMLKKMLQIAQEQNFLSIMLEVRVSNVRAITIYQRFGFLEIGRRKSYYPAHEGLREDAIVMRIEAVPT</sequence>
<dbReference type="HAMAP" id="MF_02210">
    <property type="entry name" value="RimI"/>
    <property type="match status" value="1"/>
</dbReference>
<keyword evidence="9" id="KW-1185">Reference proteome</keyword>
<comment type="caution">
    <text evidence="8">The sequence shown here is derived from an EMBL/GenBank/DDBJ whole genome shotgun (WGS) entry which is preliminary data.</text>
</comment>
<keyword evidence="8" id="KW-0689">Ribosomal protein</keyword>
<evidence type="ECO:0000256" key="2">
    <source>
        <dbReference type="ARBA" id="ARBA00022490"/>
    </source>
</evidence>
<dbReference type="EC" id="2.3.1.266" evidence="5 6"/>
<gene>
    <name evidence="5 8" type="primary">rimI</name>
    <name evidence="8" type="ORF">H8K55_15130</name>
</gene>
<evidence type="ECO:0000259" key="7">
    <source>
        <dbReference type="PROSITE" id="PS51186"/>
    </source>
</evidence>
<comment type="function">
    <text evidence="5 6">Acetylates the N-terminal alanine of ribosomal protein bS18.</text>
</comment>
<feature type="active site" description="Proton donor" evidence="5">
    <location>
        <position position="118"/>
    </location>
</feature>
<evidence type="ECO:0000313" key="8">
    <source>
        <dbReference type="EMBL" id="MBC3874922.1"/>
    </source>
</evidence>
<feature type="domain" description="N-acetyltransferase" evidence="7">
    <location>
        <begin position="4"/>
        <end position="151"/>
    </location>
</feature>
<keyword evidence="4 5" id="KW-0012">Acyltransferase</keyword>
<reference evidence="8 9" key="1">
    <citation type="submission" date="2020-08" db="EMBL/GenBank/DDBJ databases">
        <title>Novel species isolated from subtropical streams in China.</title>
        <authorList>
            <person name="Lu H."/>
        </authorList>
    </citation>
    <scope>NUCLEOTIDE SEQUENCE [LARGE SCALE GENOMIC DNA]</scope>
    <source>
        <strain evidence="8 9">LX15W</strain>
    </source>
</reference>
<accession>A0ABR6YEI8</accession>
<dbReference type="CDD" id="cd04301">
    <property type="entry name" value="NAT_SF"/>
    <property type="match status" value="1"/>
</dbReference>
<keyword evidence="3 5" id="KW-0808">Transferase</keyword>
<comment type="similarity">
    <text evidence="1 5 6">Belongs to the acetyltransferase family. RimI subfamily.</text>
</comment>
<protein>
    <recommendedName>
        <fullName evidence="5 6">[Ribosomal protein bS18]-alanine N-acetyltransferase</fullName>
        <ecNumber evidence="5 6">2.3.1.266</ecNumber>
    </recommendedName>
</protein>
<evidence type="ECO:0000313" key="9">
    <source>
        <dbReference type="Proteomes" id="UP000624279"/>
    </source>
</evidence>
<dbReference type="Gene3D" id="3.40.630.30">
    <property type="match status" value="1"/>
</dbReference>
<comment type="caution">
    <text evidence="5">Lacks conserved residue(s) required for the propagation of feature annotation.</text>
</comment>
<comment type="subcellular location">
    <subcellularLocation>
        <location evidence="5 6">Cytoplasm</location>
    </subcellularLocation>
</comment>
<dbReference type="SUPFAM" id="SSF55729">
    <property type="entry name" value="Acyl-CoA N-acyltransferases (Nat)"/>
    <property type="match status" value="1"/>
</dbReference>
<evidence type="ECO:0000256" key="6">
    <source>
        <dbReference type="RuleBase" id="RU363094"/>
    </source>
</evidence>
<keyword evidence="8" id="KW-0687">Ribonucleoprotein</keyword>
<evidence type="ECO:0000256" key="4">
    <source>
        <dbReference type="ARBA" id="ARBA00023315"/>
    </source>
</evidence>
<dbReference type="GO" id="GO:0005840">
    <property type="term" value="C:ribosome"/>
    <property type="evidence" value="ECO:0007669"/>
    <property type="project" value="UniProtKB-KW"/>
</dbReference>
<dbReference type="InterPro" id="IPR006464">
    <property type="entry name" value="AcTrfase_RimI/Ard1"/>
</dbReference>
<evidence type="ECO:0000256" key="1">
    <source>
        <dbReference type="ARBA" id="ARBA00005395"/>
    </source>
</evidence>
<dbReference type="EMBL" id="JACOGA010000014">
    <property type="protein sequence ID" value="MBC3874922.1"/>
    <property type="molecule type" value="Genomic_DNA"/>
</dbReference>
<dbReference type="PROSITE" id="PS51186">
    <property type="entry name" value="GNAT"/>
    <property type="match status" value="1"/>
</dbReference>
<proteinExistence type="inferred from homology"/>
<dbReference type="InterPro" id="IPR043690">
    <property type="entry name" value="RimI"/>
</dbReference>
<dbReference type="Pfam" id="PF00583">
    <property type="entry name" value="Acetyltransf_1"/>
    <property type="match status" value="1"/>
</dbReference>
<feature type="binding site" evidence="5">
    <location>
        <position position="111"/>
    </location>
    <ligand>
        <name>acetyl-CoA</name>
        <dbReference type="ChEBI" id="CHEBI:57288"/>
    </ligand>
</feature>
<dbReference type="InterPro" id="IPR050680">
    <property type="entry name" value="YpeA/RimI_acetyltransf"/>
</dbReference>
<evidence type="ECO:0000256" key="3">
    <source>
        <dbReference type="ARBA" id="ARBA00022679"/>
    </source>
</evidence>
<comment type="catalytic activity">
    <reaction evidence="5 6">
        <text>N-terminal L-alanyl-[ribosomal protein bS18] + acetyl-CoA = N-terminal N(alpha)-acetyl-L-alanyl-[ribosomal protein bS18] + CoA + H(+)</text>
        <dbReference type="Rhea" id="RHEA:43756"/>
        <dbReference type="Rhea" id="RHEA-COMP:10676"/>
        <dbReference type="Rhea" id="RHEA-COMP:10677"/>
        <dbReference type="ChEBI" id="CHEBI:15378"/>
        <dbReference type="ChEBI" id="CHEBI:57287"/>
        <dbReference type="ChEBI" id="CHEBI:57288"/>
        <dbReference type="ChEBI" id="CHEBI:64718"/>
        <dbReference type="ChEBI" id="CHEBI:83683"/>
        <dbReference type="EC" id="2.3.1.266"/>
    </reaction>
</comment>
<dbReference type="InterPro" id="IPR016181">
    <property type="entry name" value="Acyl_CoA_acyltransferase"/>
</dbReference>
<dbReference type="InterPro" id="IPR000182">
    <property type="entry name" value="GNAT_dom"/>
</dbReference>
<evidence type="ECO:0000256" key="5">
    <source>
        <dbReference type="HAMAP-Rule" id="MF_02210"/>
    </source>
</evidence>
<organism evidence="8 9">
    <name type="scientific">Undibacterium flavidum</name>
    <dbReference type="NCBI Taxonomy" id="2762297"/>
    <lineage>
        <taxon>Bacteria</taxon>
        <taxon>Pseudomonadati</taxon>
        <taxon>Pseudomonadota</taxon>
        <taxon>Betaproteobacteria</taxon>
        <taxon>Burkholderiales</taxon>
        <taxon>Oxalobacteraceae</taxon>
        <taxon>Undibacterium</taxon>
    </lineage>
</organism>
<feature type="active site" description="Proton acceptor" evidence="5">
    <location>
        <position position="106"/>
    </location>
</feature>
<dbReference type="NCBIfam" id="TIGR01575">
    <property type="entry name" value="rimI"/>
    <property type="match status" value="1"/>
</dbReference>
<dbReference type="Proteomes" id="UP000624279">
    <property type="component" value="Unassembled WGS sequence"/>
</dbReference>
<dbReference type="PANTHER" id="PTHR43420">
    <property type="entry name" value="ACETYLTRANSFERASE"/>
    <property type="match status" value="1"/>
</dbReference>